<dbReference type="GeneID" id="79315876"/>
<organism evidence="1 2">
    <name type="scientific">Halomarina halobia</name>
    <dbReference type="NCBI Taxonomy" id="3033386"/>
    <lineage>
        <taxon>Archaea</taxon>
        <taxon>Methanobacteriati</taxon>
        <taxon>Methanobacteriota</taxon>
        <taxon>Stenosarchaea group</taxon>
        <taxon>Halobacteria</taxon>
        <taxon>Halobacteriales</taxon>
        <taxon>Natronomonadaceae</taxon>
        <taxon>Halomarina</taxon>
    </lineage>
</organism>
<name>A0ABD6ABR8_9EURY</name>
<accession>A0ABD6ABR8</accession>
<gene>
    <name evidence="1" type="ORF">ACFQPE_11735</name>
</gene>
<keyword evidence="2" id="KW-1185">Reference proteome</keyword>
<protein>
    <recommendedName>
        <fullName evidence="3">DUF3426 domain-containing protein</fullName>
    </recommendedName>
</protein>
<evidence type="ECO:0008006" key="3">
    <source>
        <dbReference type="Google" id="ProtNLM"/>
    </source>
</evidence>
<dbReference type="AlphaFoldDB" id="A0ABD6ABR8"/>
<dbReference type="RefSeq" id="WP_276303298.1">
    <property type="nucleotide sequence ID" value="NZ_CP119992.1"/>
</dbReference>
<reference evidence="1 2" key="1">
    <citation type="journal article" date="2019" name="Int. J. Syst. Evol. Microbiol.">
        <title>The Global Catalogue of Microorganisms (GCM) 10K type strain sequencing project: providing services to taxonomists for standard genome sequencing and annotation.</title>
        <authorList>
            <consortium name="The Broad Institute Genomics Platform"/>
            <consortium name="The Broad Institute Genome Sequencing Center for Infectious Disease"/>
            <person name="Wu L."/>
            <person name="Ma J."/>
        </authorList>
    </citation>
    <scope>NUCLEOTIDE SEQUENCE [LARGE SCALE GENOMIC DNA]</scope>
    <source>
        <strain evidence="1 2">PSR21</strain>
    </source>
</reference>
<comment type="caution">
    <text evidence="1">The sequence shown here is derived from an EMBL/GenBank/DDBJ whole genome shotgun (WGS) entry which is preliminary data.</text>
</comment>
<dbReference type="EMBL" id="JBHTBF010000002">
    <property type="protein sequence ID" value="MFC7317454.1"/>
    <property type="molecule type" value="Genomic_DNA"/>
</dbReference>
<proteinExistence type="predicted"/>
<evidence type="ECO:0000313" key="1">
    <source>
        <dbReference type="EMBL" id="MFC7317454.1"/>
    </source>
</evidence>
<evidence type="ECO:0000313" key="2">
    <source>
        <dbReference type="Proteomes" id="UP001596547"/>
    </source>
</evidence>
<dbReference type="Proteomes" id="UP001596547">
    <property type="component" value="Unassembled WGS sequence"/>
</dbReference>
<sequence>MGSQRVSVRTLLVVTLVVAVGTAAATTIVTQADPDPVAGVEGELRASENLTVTNQGLQYVGTNVTAVNLTVQNSHTDSITGTVYLAIYDANGDAVATRTVDKTFVSGEASVLIDLAGDPAVADVVTIEATIEE</sequence>